<evidence type="ECO:0000256" key="3">
    <source>
        <dbReference type="PROSITE-ProRule" id="PRU00339"/>
    </source>
</evidence>
<proteinExistence type="predicted"/>
<keyword evidence="2 3" id="KW-0802">TPR repeat</keyword>
<feature type="repeat" description="TPR" evidence="3">
    <location>
        <begin position="235"/>
        <end position="268"/>
    </location>
</feature>
<reference evidence="4 5" key="1">
    <citation type="submission" date="2016-10" db="EMBL/GenBank/DDBJ databases">
        <authorList>
            <person name="de Groot N.N."/>
        </authorList>
    </citation>
    <scope>NUCLEOTIDE SEQUENCE [LARGE SCALE GENOMIC DNA]</scope>
    <source>
        <strain evidence="4 5">DSM 10317</strain>
    </source>
</reference>
<dbReference type="AlphaFoldDB" id="A0A1G5S4H7"/>
<dbReference type="InterPro" id="IPR050498">
    <property type="entry name" value="Ycf3"/>
</dbReference>
<protein>
    <submittedName>
        <fullName evidence="4">Tetratricopeptide repeat-containing protein</fullName>
    </submittedName>
</protein>
<gene>
    <name evidence="4" type="ORF">SAMN02910350_02452</name>
</gene>
<accession>A0A1G5S4H7</accession>
<dbReference type="SMART" id="SM00028">
    <property type="entry name" value="TPR"/>
    <property type="match status" value="6"/>
</dbReference>
<dbReference type="InterPro" id="IPR019734">
    <property type="entry name" value="TPR_rpt"/>
</dbReference>
<dbReference type="EMBL" id="FMWK01000016">
    <property type="protein sequence ID" value="SCZ80740.1"/>
    <property type="molecule type" value="Genomic_DNA"/>
</dbReference>
<keyword evidence="1" id="KW-0677">Repeat</keyword>
<sequence>MKKRLLIIECTLIAVLCFTACSKYNQKEIELRDQGIAAMDEGRYEDAIALFDEALGCSIGKVTDLELDVDYYKAAAQFKNGQFEDAANTYTYLIKYDEKNYRPYFLRGSIYASEGEIGQAIKDYDSAIAIDEKNYLLYIEIYKNLNALGYTDQGLVYLNNALDVADKSPEGKYFKGRIYYMLGQTSDAEKFLKEAIEKDVIDAKLYLAKIYQDGGDYVSAQDLLKEYAESDQVTSDALGTLGDIELSSGNFENALDYYEAGLSLDSIGNMPQLMKGKAAALEKLYRFEEAREVLTQYLDAYPNDEEASKELVFLQTR</sequence>
<dbReference type="Gene3D" id="1.25.40.10">
    <property type="entry name" value="Tetratricopeptide repeat domain"/>
    <property type="match status" value="2"/>
</dbReference>
<dbReference type="PROSITE" id="PS50005">
    <property type="entry name" value="TPR"/>
    <property type="match status" value="2"/>
</dbReference>
<dbReference type="PANTHER" id="PTHR44858">
    <property type="entry name" value="TETRATRICOPEPTIDE REPEAT PROTEIN 6"/>
    <property type="match status" value="1"/>
</dbReference>
<organism evidence="4 5">
    <name type="scientific">Pseudobutyrivibrio xylanivorans</name>
    <dbReference type="NCBI Taxonomy" id="185007"/>
    <lineage>
        <taxon>Bacteria</taxon>
        <taxon>Bacillati</taxon>
        <taxon>Bacillota</taxon>
        <taxon>Clostridia</taxon>
        <taxon>Lachnospirales</taxon>
        <taxon>Lachnospiraceae</taxon>
        <taxon>Pseudobutyrivibrio</taxon>
    </lineage>
</organism>
<name>A0A1G5S4H7_PSEXY</name>
<dbReference type="Pfam" id="PF13432">
    <property type="entry name" value="TPR_16"/>
    <property type="match status" value="3"/>
</dbReference>
<evidence type="ECO:0000313" key="4">
    <source>
        <dbReference type="EMBL" id="SCZ80740.1"/>
    </source>
</evidence>
<feature type="repeat" description="TPR" evidence="3">
    <location>
        <begin position="101"/>
        <end position="134"/>
    </location>
</feature>
<dbReference type="RefSeq" id="WP_090163727.1">
    <property type="nucleotide sequence ID" value="NZ_FMWK01000016.1"/>
</dbReference>
<dbReference type="PANTHER" id="PTHR44858:SF1">
    <property type="entry name" value="UDP-N-ACETYLGLUCOSAMINE--PEPTIDE N-ACETYLGLUCOSAMINYLTRANSFERASE SPINDLY-RELATED"/>
    <property type="match status" value="1"/>
</dbReference>
<dbReference type="Pfam" id="PF13174">
    <property type="entry name" value="TPR_6"/>
    <property type="match status" value="1"/>
</dbReference>
<evidence type="ECO:0000313" key="5">
    <source>
        <dbReference type="Proteomes" id="UP000199428"/>
    </source>
</evidence>
<evidence type="ECO:0000256" key="1">
    <source>
        <dbReference type="ARBA" id="ARBA00022737"/>
    </source>
</evidence>
<dbReference type="SUPFAM" id="SSF48452">
    <property type="entry name" value="TPR-like"/>
    <property type="match status" value="2"/>
</dbReference>
<dbReference type="InterPro" id="IPR011990">
    <property type="entry name" value="TPR-like_helical_dom_sf"/>
</dbReference>
<dbReference type="Proteomes" id="UP000199428">
    <property type="component" value="Unassembled WGS sequence"/>
</dbReference>
<evidence type="ECO:0000256" key="2">
    <source>
        <dbReference type="ARBA" id="ARBA00022803"/>
    </source>
</evidence>